<dbReference type="InterPro" id="IPR000387">
    <property type="entry name" value="Tyr_Pase_dom"/>
</dbReference>
<dbReference type="PROSITE" id="PS50055">
    <property type="entry name" value="TYR_PHOSPHATASE_PTP"/>
    <property type="match status" value="1"/>
</dbReference>
<protein>
    <recommendedName>
        <fullName evidence="2">protein-tyrosine-phosphatase</fullName>
        <ecNumber evidence="2">3.1.3.48</ecNumber>
    </recommendedName>
</protein>
<evidence type="ECO:0000256" key="11">
    <source>
        <dbReference type="SAM" id="MobiDB-lite"/>
    </source>
</evidence>
<dbReference type="PRINTS" id="PR00700">
    <property type="entry name" value="PRTYPHPHTASE"/>
</dbReference>
<evidence type="ECO:0000256" key="3">
    <source>
        <dbReference type="ARBA" id="ARBA00022490"/>
    </source>
</evidence>
<evidence type="ECO:0000259" key="12">
    <source>
        <dbReference type="PROSITE" id="PS50001"/>
    </source>
</evidence>
<dbReference type="SUPFAM" id="SSF55550">
    <property type="entry name" value="SH2 domain"/>
    <property type="match status" value="2"/>
</dbReference>
<dbReference type="Pfam" id="PF00102">
    <property type="entry name" value="Y_phosphatase"/>
    <property type="match status" value="1"/>
</dbReference>
<keyword evidence="5" id="KW-0677">Repeat</keyword>
<comment type="catalytic activity">
    <reaction evidence="9">
        <text>O-phospho-L-tyrosyl-[protein] + H2O = L-tyrosyl-[protein] + phosphate</text>
        <dbReference type="Rhea" id="RHEA:10684"/>
        <dbReference type="Rhea" id="RHEA-COMP:10136"/>
        <dbReference type="Rhea" id="RHEA-COMP:20101"/>
        <dbReference type="ChEBI" id="CHEBI:15377"/>
        <dbReference type="ChEBI" id="CHEBI:43474"/>
        <dbReference type="ChEBI" id="CHEBI:46858"/>
        <dbReference type="ChEBI" id="CHEBI:61978"/>
        <dbReference type="EC" id="3.1.3.48"/>
    </reaction>
</comment>
<dbReference type="GO" id="GO:0005737">
    <property type="term" value="C:cytoplasm"/>
    <property type="evidence" value="ECO:0007669"/>
    <property type="project" value="UniProtKB-SubCell"/>
</dbReference>
<dbReference type="PANTHER" id="PTHR46559:SF3">
    <property type="entry name" value="TYROSINE-PROTEIN PHOSPHATASE NON-RECEPTOR TYPE"/>
    <property type="match status" value="1"/>
</dbReference>
<dbReference type="PRINTS" id="PR00401">
    <property type="entry name" value="SH2DOMAIN"/>
</dbReference>
<keyword evidence="3" id="KW-0963">Cytoplasm</keyword>
<dbReference type="SMART" id="SM00194">
    <property type="entry name" value="PTPc"/>
    <property type="match status" value="1"/>
</dbReference>
<dbReference type="EC" id="3.1.3.48" evidence="2"/>
<dbReference type="AlphaFoldDB" id="A0A914X681"/>
<evidence type="ECO:0000259" key="14">
    <source>
        <dbReference type="PROSITE" id="PS50056"/>
    </source>
</evidence>
<evidence type="ECO:0000256" key="7">
    <source>
        <dbReference type="ARBA" id="ARBA00022912"/>
    </source>
</evidence>
<dbReference type="PROSITE" id="PS50056">
    <property type="entry name" value="TYR_PHOSPHATASE_2"/>
    <property type="match status" value="1"/>
</dbReference>
<keyword evidence="4" id="KW-0597">Phosphoprotein</keyword>
<comment type="subcellular location">
    <subcellularLocation>
        <location evidence="1">Cytoplasm</location>
    </subcellularLocation>
</comment>
<reference evidence="16" key="1">
    <citation type="submission" date="2022-11" db="UniProtKB">
        <authorList>
            <consortium name="WormBaseParasite"/>
        </authorList>
    </citation>
    <scope>IDENTIFICATION</scope>
</reference>
<dbReference type="GO" id="GO:0030971">
    <property type="term" value="F:receptor tyrosine kinase binding"/>
    <property type="evidence" value="ECO:0007669"/>
    <property type="project" value="TreeGrafter"/>
</dbReference>
<dbReference type="Proteomes" id="UP000887566">
    <property type="component" value="Unplaced"/>
</dbReference>
<evidence type="ECO:0000313" key="15">
    <source>
        <dbReference type="Proteomes" id="UP000887566"/>
    </source>
</evidence>
<dbReference type="PROSITE" id="PS50001">
    <property type="entry name" value="SH2"/>
    <property type="match status" value="2"/>
</dbReference>
<dbReference type="InterPro" id="IPR003595">
    <property type="entry name" value="Tyr_Pase_cat"/>
</dbReference>
<proteinExistence type="predicted"/>
<evidence type="ECO:0000256" key="2">
    <source>
        <dbReference type="ARBA" id="ARBA00013064"/>
    </source>
</evidence>
<dbReference type="FunFam" id="3.30.505.10:FF:000012">
    <property type="entry name" value="Tyrosine-protein phosphatase non-receptor type"/>
    <property type="match status" value="1"/>
</dbReference>
<feature type="compositionally biased region" description="Basic and acidic residues" evidence="11">
    <location>
        <begin position="600"/>
        <end position="611"/>
    </location>
</feature>
<dbReference type="SMART" id="SM00252">
    <property type="entry name" value="SH2"/>
    <property type="match status" value="2"/>
</dbReference>
<dbReference type="FunFam" id="3.30.505.10:FF:000018">
    <property type="entry name" value="Tyrosine-protein phosphatase non-receptor type"/>
    <property type="match status" value="1"/>
</dbReference>
<evidence type="ECO:0000256" key="4">
    <source>
        <dbReference type="ARBA" id="ARBA00022553"/>
    </source>
</evidence>
<evidence type="ECO:0000256" key="6">
    <source>
        <dbReference type="ARBA" id="ARBA00022801"/>
    </source>
</evidence>
<evidence type="ECO:0000256" key="8">
    <source>
        <dbReference type="ARBA" id="ARBA00022999"/>
    </source>
</evidence>
<accession>A0A914X681</accession>
<keyword evidence="8 10" id="KW-0727">SH2 domain</keyword>
<dbReference type="InterPro" id="IPR000980">
    <property type="entry name" value="SH2"/>
</dbReference>
<evidence type="ECO:0000256" key="1">
    <source>
        <dbReference type="ARBA" id="ARBA00004496"/>
    </source>
</evidence>
<evidence type="ECO:0000256" key="9">
    <source>
        <dbReference type="ARBA" id="ARBA00051722"/>
    </source>
</evidence>
<feature type="domain" description="SH2" evidence="12">
    <location>
        <begin position="123"/>
        <end position="217"/>
    </location>
</feature>
<dbReference type="WBParaSite" id="PSAMB.scaffold689size43711.g7927.t1">
    <property type="protein sequence ID" value="PSAMB.scaffold689size43711.g7927.t1"/>
    <property type="gene ID" value="PSAMB.scaffold689size43711.g7927"/>
</dbReference>
<feature type="domain" description="Tyrosine specific protein phosphatases" evidence="14">
    <location>
        <begin position="441"/>
        <end position="519"/>
    </location>
</feature>
<dbReference type="Gene3D" id="3.90.190.10">
    <property type="entry name" value="Protein tyrosine phosphatase superfamily"/>
    <property type="match status" value="1"/>
</dbReference>
<evidence type="ECO:0000259" key="13">
    <source>
        <dbReference type="PROSITE" id="PS50055"/>
    </source>
</evidence>
<evidence type="ECO:0000256" key="10">
    <source>
        <dbReference type="PROSITE-ProRule" id="PRU00191"/>
    </source>
</evidence>
<sequence length="611" mass="69304">MAVRPSNFYYNVSGQEAERLLLEYGSENEFLARPSGSNPGDYTLSVRRGTKVTHVKIQNTGDFLDLYGGEMFATLAELVQHYMENPDQLRERDGDIIALKCPVVVPASESLARATVQPITERWFHNSVSGREAEKLLMDQGKNGSYLVRESQSTPGQYAISVRTDDKVTHIMIHNNNGRFDVGGGDTFESINELLEHYSRNPMVERSGMVVHLKTPLPSTRIPAAGIDERIGQLEVSDPLSGKDGFSEEFEKLQQLECNHLYSRKEGKRAENTAKNRYKNILPFDHTRIKLLDAKPGQVGADYINANLIEVLSSDYPEFSGLQRSYISTQGCLPATVDDFWRMVWQQNSRIVVMTTKEFERGRNKCVRYWPDAGTERRYGLKQELLVRNTSEVEAPEYMTRHFEISRLDDKGNPVETRTLYHWQFMAWPDHGCPSNPGSVLNFLEQVNACLENDCPKDAGPSVVHCSAGIGRTGTFIVVDLILNQIKRIGLHCHVDIPRTVQMVREQRSGMVQTELQYRFLYKAVTYHIDTVRKHFDYARQGSGREYTNIKYTMEQAGGQVTPTTPTHNSGHSTDLQPTHAIPIGEPLRLDPPPLPKRIPRPEKQKAYITE</sequence>
<dbReference type="InterPro" id="IPR000242">
    <property type="entry name" value="PTP_cat"/>
</dbReference>
<dbReference type="GO" id="GO:0050839">
    <property type="term" value="F:cell adhesion molecule binding"/>
    <property type="evidence" value="ECO:0007669"/>
    <property type="project" value="TreeGrafter"/>
</dbReference>
<dbReference type="GO" id="GO:0070374">
    <property type="term" value="P:positive regulation of ERK1 and ERK2 cascade"/>
    <property type="evidence" value="ECO:0007669"/>
    <property type="project" value="TreeGrafter"/>
</dbReference>
<feature type="domain" description="Tyrosine-protein phosphatase" evidence="13">
    <location>
        <begin position="246"/>
        <end position="528"/>
    </location>
</feature>
<dbReference type="GO" id="GO:0004726">
    <property type="term" value="F:non-membrane spanning protein tyrosine phosphatase activity"/>
    <property type="evidence" value="ECO:0007669"/>
    <property type="project" value="TreeGrafter"/>
</dbReference>
<keyword evidence="7" id="KW-0904">Protein phosphatase</keyword>
<dbReference type="PROSITE" id="PS00383">
    <property type="entry name" value="TYR_PHOSPHATASE_1"/>
    <property type="match status" value="1"/>
</dbReference>
<dbReference type="InterPro" id="IPR016130">
    <property type="entry name" value="Tyr_Pase_AS"/>
</dbReference>
<dbReference type="SUPFAM" id="SSF52799">
    <property type="entry name" value="(Phosphotyrosine protein) phosphatases II"/>
    <property type="match status" value="1"/>
</dbReference>
<dbReference type="InterPro" id="IPR036860">
    <property type="entry name" value="SH2_dom_sf"/>
</dbReference>
<evidence type="ECO:0000256" key="5">
    <source>
        <dbReference type="ARBA" id="ARBA00022737"/>
    </source>
</evidence>
<feature type="domain" description="SH2" evidence="12">
    <location>
        <begin position="7"/>
        <end position="103"/>
    </location>
</feature>
<keyword evidence="15" id="KW-1185">Reference proteome</keyword>
<dbReference type="CDD" id="cd10340">
    <property type="entry name" value="SH2_N-SH2_SHP_like"/>
    <property type="match status" value="1"/>
</dbReference>
<evidence type="ECO:0000313" key="16">
    <source>
        <dbReference type="WBParaSite" id="PSAMB.scaffold689size43711.g7927.t1"/>
    </source>
</evidence>
<organism evidence="15 16">
    <name type="scientific">Plectus sambesii</name>
    <dbReference type="NCBI Taxonomy" id="2011161"/>
    <lineage>
        <taxon>Eukaryota</taxon>
        <taxon>Metazoa</taxon>
        <taxon>Ecdysozoa</taxon>
        <taxon>Nematoda</taxon>
        <taxon>Chromadorea</taxon>
        <taxon>Plectida</taxon>
        <taxon>Plectina</taxon>
        <taxon>Plectoidea</taxon>
        <taxon>Plectidae</taxon>
        <taxon>Plectus</taxon>
    </lineage>
</organism>
<dbReference type="CDD" id="cd09931">
    <property type="entry name" value="SH2_C-SH2_SHP_like"/>
    <property type="match status" value="1"/>
</dbReference>
<dbReference type="InterPro" id="IPR029021">
    <property type="entry name" value="Prot-tyrosine_phosphatase-like"/>
</dbReference>
<keyword evidence="6" id="KW-0378">Hydrolase</keyword>
<dbReference type="PANTHER" id="PTHR46559">
    <property type="entry name" value="TYROSINE-PROTEIN PHOSPHATASE NON-RECEPTOR TYPE 11"/>
    <property type="match status" value="1"/>
</dbReference>
<dbReference type="Pfam" id="PF00017">
    <property type="entry name" value="SH2"/>
    <property type="match status" value="2"/>
</dbReference>
<name>A0A914X681_9BILA</name>
<feature type="region of interest" description="Disordered" evidence="11">
    <location>
        <begin position="586"/>
        <end position="611"/>
    </location>
</feature>
<dbReference type="Gene3D" id="3.30.505.10">
    <property type="entry name" value="SH2 domain"/>
    <property type="match status" value="2"/>
</dbReference>
<dbReference type="SMART" id="SM00404">
    <property type="entry name" value="PTPc_motif"/>
    <property type="match status" value="1"/>
</dbReference>